<proteinExistence type="predicted"/>
<protein>
    <recommendedName>
        <fullName evidence="5">MARVEL domain-containing protein</fullName>
    </recommendedName>
</protein>
<name>A0A1C7MHQ3_GRIFR</name>
<dbReference type="Proteomes" id="UP000092993">
    <property type="component" value="Unassembled WGS sequence"/>
</dbReference>
<reference evidence="3 4" key="1">
    <citation type="submission" date="2016-03" db="EMBL/GenBank/DDBJ databases">
        <title>Whole genome sequencing of Grifola frondosa 9006-11.</title>
        <authorList>
            <person name="Min B."/>
            <person name="Park H."/>
            <person name="Kim J.-G."/>
            <person name="Cho H."/>
            <person name="Oh Y.-L."/>
            <person name="Kong W.-S."/>
            <person name="Choi I.-G."/>
        </authorList>
    </citation>
    <scope>NUCLEOTIDE SEQUENCE [LARGE SCALE GENOMIC DNA]</scope>
    <source>
        <strain evidence="3 4">9006-11</strain>
    </source>
</reference>
<feature type="region of interest" description="Disordered" evidence="1">
    <location>
        <begin position="463"/>
        <end position="492"/>
    </location>
</feature>
<organism evidence="3 4">
    <name type="scientific">Grifola frondosa</name>
    <name type="common">Maitake</name>
    <name type="synonym">Polyporus frondosus</name>
    <dbReference type="NCBI Taxonomy" id="5627"/>
    <lineage>
        <taxon>Eukaryota</taxon>
        <taxon>Fungi</taxon>
        <taxon>Dikarya</taxon>
        <taxon>Basidiomycota</taxon>
        <taxon>Agaricomycotina</taxon>
        <taxon>Agaricomycetes</taxon>
        <taxon>Polyporales</taxon>
        <taxon>Grifolaceae</taxon>
        <taxon>Grifola</taxon>
    </lineage>
</organism>
<accession>A0A1C7MHQ3</accession>
<dbReference type="STRING" id="5627.A0A1C7MHQ3"/>
<keyword evidence="2" id="KW-0472">Membrane</keyword>
<dbReference type="OrthoDB" id="2666783at2759"/>
<feature type="transmembrane region" description="Helical" evidence="2">
    <location>
        <begin position="110"/>
        <end position="132"/>
    </location>
</feature>
<feature type="transmembrane region" description="Helical" evidence="2">
    <location>
        <begin position="13"/>
        <end position="34"/>
    </location>
</feature>
<evidence type="ECO:0008006" key="5">
    <source>
        <dbReference type="Google" id="ProtNLM"/>
    </source>
</evidence>
<sequence length="511" mass="56005">MEWWSLFRKLRKVIFAFIAIASLAWAVILSYYLSREWKHFVLSQRVIILVLISVNGITSLLLIVVVFRIKMEFVRMAFLLSIHIGSAVPFTLFGFGLSCDIFHTKTTCKMVNIAFVASAWAITGLLLGYTIYLCIMSRVPRPAPLFIPNLLLSTSTPDSQKGIRPESPASEYSQESFPRPKTIPKRLFLVNGMTSSSDVSSRMSQESHLGYAYGAVGPSGHHSQVPSVRSRLSSSTIISMRSASSRATVRPQLPPMGQVSRQNSVEQTPQPYIEAHAPPRLLVTPFTEPLSRHGTPETAFSALSFSSAPGNLYAGQMAQFNRVRSPPGPSMTPMNPTRYIDYLTPYGNVPSSHAQPSHPEAFPVRTGSPYMYSYSTPPVSVVYAPAYRGPFVTYTGVPVGMPPRLNTPDAHSIHSLAPSLHFEAHAEPRAPPAVHVRTTSDPVWRPYTASPHLPALDAPLPNPHAEIRRSGSVPGGSFGPRGDRLGVPPSLRAGAPEWRQLVMRAASAETL</sequence>
<comment type="caution">
    <text evidence="3">The sequence shown here is derived from an EMBL/GenBank/DDBJ whole genome shotgun (WGS) entry which is preliminary data.</text>
</comment>
<feature type="region of interest" description="Disordered" evidence="1">
    <location>
        <begin position="156"/>
        <end position="178"/>
    </location>
</feature>
<feature type="transmembrane region" description="Helical" evidence="2">
    <location>
        <begin position="73"/>
        <end position="98"/>
    </location>
</feature>
<dbReference type="EMBL" id="LUGG01000004">
    <property type="protein sequence ID" value="OBZ75979.1"/>
    <property type="molecule type" value="Genomic_DNA"/>
</dbReference>
<evidence type="ECO:0000256" key="1">
    <source>
        <dbReference type="SAM" id="MobiDB-lite"/>
    </source>
</evidence>
<dbReference type="AlphaFoldDB" id="A0A1C7MHQ3"/>
<evidence type="ECO:0000313" key="3">
    <source>
        <dbReference type="EMBL" id="OBZ75979.1"/>
    </source>
</evidence>
<gene>
    <name evidence="3" type="ORF">A0H81_04157</name>
</gene>
<evidence type="ECO:0000256" key="2">
    <source>
        <dbReference type="SAM" id="Phobius"/>
    </source>
</evidence>
<keyword evidence="2" id="KW-1133">Transmembrane helix</keyword>
<dbReference type="OMA" id="YLCIMSR"/>
<feature type="region of interest" description="Disordered" evidence="1">
    <location>
        <begin position="241"/>
        <end position="262"/>
    </location>
</feature>
<feature type="transmembrane region" description="Helical" evidence="2">
    <location>
        <begin position="46"/>
        <end position="67"/>
    </location>
</feature>
<evidence type="ECO:0000313" key="4">
    <source>
        <dbReference type="Proteomes" id="UP000092993"/>
    </source>
</evidence>
<keyword evidence="2" id="KW-0812">Transmembrane</keyword>
<keyword evidence="4" id="KW-1185">Reference proteome</keyword>